<organism evidence="6 7">
    <name type="scientific">Williamsia marianensis</name>
    <dbReference type="NCBI Taxonomy" id="85044"/>
    <lineage>
        <taxon>Bacteria</taxon>
        <taxon>Bacillati</taxon>
        <taxon>Actinomycetota</taxon>
        <taxon>Actinomycetes</taxon>
        <taxon>Mycobacteriales</taxon>
        <taxon>Nocardiaceae</taxon>
        <taxon>Williamsia</taxon>
    </lineage>
</organism>
<evidence type="ECO:0000313" key="7">
    <source>
        <dbReference type="Proteomes" id="UP000225108"/>
    </source>
</evidence>
<evidence type="ECO:0000256" key="1">
    <source>
        <dbReference type="ARBA" id="ARBA00023015"/>
    </source>
</evidence>
<proteinExistence type="predicted"/>
<feature type="DNA-binding region" description="H-T-H motif" evidence="4">
    <location>
        <begin position="34"/>
        <end position="53"/>
    </location>
</feature>
<keyword evidence="1" id="KW-0805">Transcription regulation</keyword>
<sequence length="197" mass="20953">MATPAVPTHATARRAELFDELAALFLADGFAHLTLDQIAAQLRCSKSTLYTLAGSKDDLVRAVTVDFFRSATAEVEQALVGITGTTARLTAYLTAVGAALRRASETFMEDLAAFAPARELYEQNTRAAAGRVRELINEGVATGDVRDVHAGFVADVATSAMVRIQQRGVKAAVGLDDSRAYLELAHLLTEGIGRLSS</sequence>
<dbReference type="InterPro" id="IPR001647">
    <property type="entry name" value="HTH_TetR"/>
</dbReference>
<accession>A0A2G3PRR0</accession>
<dbReference type="Proteomes" id="UP000225108">
    <property type="component" value="Unassembled WGS sequence"/>
</dbReference>
<keyword evidence="3" id="KW-0804">Transcription</keyword>
<dbReference type="Gene3D" id="1.10.357.10">
    <property type="entry name" value="Tetracycline Repressor, domain 2"/>
    <property type="match status" value="1"/>
</dbReference>
<gene>
    <name evidence="6" type="ORF">CSW57_04855</name>
</gene>
<evidence type="ECO:0000313" key="6">
    <source>
        <dbReference type="EMBL" id="PHV68537.1"/>
    </source>
</evidence>
<dbReference type="SUPFAM" id="SSF48498">
    <property type="entry name" value="Tetracyclin repressor-like, C-terminal domain"/>
    <property type="match status" value="1"/>
</dbReference>
<dbReference type="RefSeq" id="WP_099381661.1">
    <property type="nucleotide sequence ID" value="NZ_PEBD01000004.1"/>
</dbReference>
<name>A0A2G3PRR0_WILMA</name>
<keyword evidence="2 4" id="KW-0238">DNA-binding</keyword>
<dbReference type="PANTHER" id="PTHR30055">
    <property type="entry name" value="HTH-TYPE TRANSCRIPTIONAL REGULATOR RUTR"/>
    <property type="match status" value="1"/>
</dbReference>
<dbReference type="InterPro" id="IPR036271">
    <property type="entry name" value="Tet_transcr_reg_TetR-rel_C_sf"/>
</dbReference>
<dbReference type="SUPFAM" id="SSF46689">
    <property type="entry name" value="Homeodomain-like"/>
    <property type="match status" value="1"/>
</dbReference>
<reference evidence="6 7" key="1">
    <citation type="submission" date="2017-10" db="EMBL/GenBank/DDBJ databases">
        <title>The draft genome sequence of Williamsia sp. BULT 1.1 isolated from the semi-arid grassland soils from South Africa.</title>
        <authorList>
            <person name="Kabwe M.H."/>
            <person name="Govender N."/>
            <person name="Mutseka Lunga P."/>
            <person name="Vikram S."/>
            <person name="Makhalanyane T.P."/>
        </authorList>
    </citation>
    <scope>NUCLEOTIDE SEQUENCE [LARGE SCALE GENOMIC DNA]</scope>
    <source>
        <strain evidence="6 7">BULT 1.1</strain>
    </source>
</reference>
<evidence type="ECO:0000256" key="4">
    <source>
        <dbReference type="PROSITE-ProRule" id="PRU00335"/>
    </source>
</evidence>
<dbReference type="AlphaFoldDB" id="A0A2G3PRR0"/>
<comment type="caution">
    <text evidence="6">The sequence shown here is derived from an EMBL/GenBank/DDBJ whole genome shotgun (WGS) entry which is preliminary data.</text>
</comment>
<dbReference type="EMBL" id="PEBD01000004">
    <property type="protein sequence ID" value="PHV68537.1"/>
    <property type="molecule type" value="Genomic_DNA"/>
</dbReference>
<dbReference type="InterPro" id="IPR009057">
    <property type="entry name" value="Homeodomain-like_sf"/>
</dbReference>
<protein>
    <submittedName>
        <fullName evidence="6">TetR family transcriptional regulator</fullName>
    </submittedName>
</protein>
<feature type="domain" description="HTH tetR-type" evidence="5">
    <location>
        <begin position="11"/>
        <end position="71"/>
    </location>
</feature>
<dbReference type="Gene3D" id="1.10.10.60">
    <property type="entry name" value="Homeodomain-like"/>
    <property type="match status" value="1"/>
</dbReference>
<dbReference type="GO" id="GO:0000976">
    <property type="term" value="F:transcription cis-regulatory region binding"/>
    <property type="evidence" value="ECO:0007669"/>
    <property type="project" value="TreeGrafter"/>
</dbReference>
<dbReference type="InterPro" id="IPR050109">
    <property type="entry name" value="HTH-type_TetR-like_transc_reg"/>
</dbReference>
<dbReference type="Pfam" id="PF00440">
    <property type="entry name" value="TetR_N"/>
    <property type="match status" value="1"/>
</dbReference>
<evidence type="ECO:0000259" key="5">
    <source>
        <dbReference type="PROSITE" id="PS50977"/>
    </source>
</evidence>
<dbReference type="GO" id="GO:0003700">
    <property type="term" value="F:DNA-binding transcription factor activity"/>
    <property type="evidence" value="ECO:0007669"/>
    <property type="project" value="TreeGrafter"/>
</dbReference>
<dbReference type="PANTHER" id="PTHR30055:SF234">
    <property type="entry name" value="HTH-TYPE TRANSCRIPTIONAL REGULATOR BETI"/>
    <property type="match status" value="1"/>
</dbReference>
<evidence type="ECO:0000256" key="3">
    <source>
        <dbReference type="ARBA" id="ARBA00023163"/>
    </source>
</evidence>
<evidence type="ECO:0000256" key="2">
    <source>
        <dbReference type="ARBA" id="ARBA00023125"/>
    </source>
</evidence>
<dbReference type="PROSITE" id="PS50977">
    <property type="entry name" value="HTH_TETR_2"/>
    <property type="match status" value="1"/>
</dbReference>